<evidence type="ECO:0000256" key="1">
    <source>
        <dbReference type="ARBA" id="ARBA00009865"/>
    </source>
</evidence>
<organism evidence="8 9">
    <name type="scientific">Hungatella hathewayi WAL-18680</name>
    <dbReference type="NCBI Taxonomy" id="742737"/>
    <lineage>
        <taxon>Bacteria</taxon>
        <taxon>Bacillati</taxon>
        <taxon>Bacillota</taxon>
        <taxon>Clostridia</taxon>
        <taxon>Lachnospirales</taxon>
        <taxon>Lachnospiraceae</taxon>
        <taxon>Hungatella</taxon>
    </lineage>
</organism>
<dbReference type="PANTHER" id="PTHR43772">
    <property type="entry name" value="ENDO-1,4-BETA-XYLANASE"/>
    <property type="match status" value="1"/>
</dbReference>
<evidence type="ECO:0000256" key="2">
    <source>
        <dbReference type="ARBA" id="ARBA00022651"/>
    </source>
</evidence>
<dbReference type="SUPFAM" id="SSF75005">
    <property type="entry name" value="Arabinanase/levansucrase/invertase"/>
    <property type="match status" value="1"/>
</dbReference>
<dbReference type="InterPro" id="IPR052176">
    <property type="entry name" value="Glycosyl_Hydrlase_43_Enz"/>
</dbReference>
<reference evidence="8 9" key="1">
    <citation type="submission" date="2011-08" db="EMBL/GenBank/DDBJ databases">
        <title>The Genome Sequence of Clostridium hathewayi WAL-18680.</title>
        <authorList>
            <consortium name="The Broad Institute Genome Sequencing Platform"/>
            <person name="Earl A."/>
            <person name="Ward D."/>
            <person name="Feldgarden M."/>
            <person name="Gevers D."/>
            <person name="Finegold S.M."/>
            <person name="Summanen P.H."/>
            <person name="Molitoris D.R."/>
            <person name="Song M."/>
            <person name="Daigneault M."/>
            <person name="Allen-Vercoe E."/>
            <person name="Young S.K."/>
            <person name="Zeng Q."/>
            <person name="Gargeya S."/>
            <person name="Fitzgerald M."/>
            <person name="Haas B."/>
            <person name="Abouelleil A."/>
            <person name="Alvarado L."/>
            <person name="Arachchi H.M."/>
            <person name="Berlin A."/>
            <person name="Brown A."/>
            <person name="Chapman S.B."/>
            <person name="Chen Z."/>
            <person name="Dunbar C."/>
            <person name="Freedman E."/>
            <person name="Gearin G."/>
            <person name="Gellesch M."/>
            <person name="Goldberg J."/>
            <person name="Griggs A."/>
            <person name="Gujja S."/>
            <person name="Heiman D."/>
            <person name="Howarth C."/>
            <person name="Larson L."/>
            <person name="Lui A."/>
            <person name="MacDonald P.J.P."/>
            <person name="Montmayeur A."/>
            <person name="Murphy C."/>
            <person name="Neiman D."/>
            <person name="Pearson M."/>
            <person name="Priest M."/>
            <person name="Roberts A."/>
            <person name="Saif S."/>
            <person name="Shea T."/>
            <person name="Shenoy N."/>
            <person name="Sisk P."/>
            <person name="Stolte C."/>
            <person name="Sykes S."/>
            <person name="Wortman J."/>
            <person name="Nusbaum C."/>
            <person name="Birren B."/>
        </authorList>
    </citation>
    <scope>NUCLEOTIDE SEQUENCE [LARGE SCALE GENOMIC DNA]</scope>
    <source>
        <strain evidence="8 9">WAL-18680</strain>
    </source>
</reference>
<keyword evidence="2" id="KW-0624">Polysaccharide degradation</keyword>
<keyword evidence="2" id="KW-0858">Xylan degradation</keyword>
<dbReference type="InterPro" id="IPR006710">
    <property type="entry name" value="Glyco_hydro_43"/>
</dbReference>
<dbReference type="AlphaFoldDB" id="G5IKN2"/>
<name>G5IKN2_9FIRM</name>
<evidence type="ECO:0000256" key="5">
    <source>
        <dbReference type="ARBA" id="ARBA00023295"/>
    </source>
</evidence>
<comment type="similarity">
    <text evidence="1 7">Belongs to the glycosyl hydrolase 43 family.</text>
</comment>
<dbReference type="Gene3D" id="2.115.10.20">
    <property type="entry name" value="Glycosyl hydrolase domain, family 43"/>
    <property type="match status" value="1"/>
</dbReference>
<evidence type="ECO:0000256" key="3">
    <source>
        <dbReference type="ARBA" id="ARBA00022801"/>
    </source>
</evidence>
<dbReference type="Gene3D" id="2.60.120.260">
    <property type="entry name" value="Galactose-binding domain-like"/>
    <property type="match status" value="1"/>
</dbReference>
<dbReference type="GO" id="GO:0004553">
    <property type="term" value="F:hydrolase activity, hydrolyzing O-glycosyl compounds"/>
    <property type="evidence" value="ECO:0007669"/>
    <property type="project" value="InterPro"/>
</dbReference>
<dbReference type="HOGENOM" id="CLU_009397_11_0_9"/>
<sequence length="478" mass="53223">MKSVACNPYLPLYEYVPDGEPRVFDGRLYIYGSHDTSGGDWFCLEDYVVWSAPVDDLSQWRCEGISYRREQDPHNVDGKWELFAPDVVKGPDGRYYLFYCLRMQQEFGVAVSENPAGPFAFYGHIHYPDGSIFRENMPYDPAVLVDDDGRIYLYYGYTSEVIAAKLGATVSPGCMVVELKPDMVTVAGASNICLPRDIHTEGTGFENHGYYEGPSIRKMNGRYYLVFSSEVCHELCYAVSDRPRDGFVYGGVIVSNGDIGMHGRQYPVCLPGNNHGGLVCIKGQYYMFYQRHTQCTQFSRQGCAELVSILPDGSIPQVEMTSSGLNGGPLPAKGVWPAAYACHLTHADGEKMLRYREADPAVLPFIREEAAAAGEEAGNSYIHNITDGTTIGFKYFQADSVGRIALVLRGTCSGRFVLYSDEVAEERILAAVSVEAESMEWQKVSVPVTWDGVHALYLRYQGEGSVDLKELEFGEQEK</sequence>
<evidence type="ECO:0000256" key="7">
    <source>
        <dbReference type="RuleBase" id="RU361187"/>
    </source>
</evidence>
<evidence type="ECO:0008006" key="10">
    <source>
        <dbReference type="Google" id="ProtNLM"/>
    </source>
</evidence>
<comment type="caution">
    <text evidence="8">The sequence shown here is derived from an EMBL/GenBank/DDBJ whole genome shotgun (WGS) entry which is preliminary data.</text>
</comment>
<dbReference type="InterPro" id="IPR023296">
    <property type="entry name" value="Glyco_hydro_beta-prop_sf"/>
</dbReference>
<evidence type="ECO:0000313" key="8">
    <source>
        <dbReference type="EMBL" id="EHI57964.1"/>
    </source>
</evidence>
<dbReference type="EMBL" id="ADLN01000112">
    <property type="protein sequence ID" value="EHI57964.1"/>
    <property type="molecule type" value="Genomic_DNA"/>
</dbReference>
<proteinExistence type="inferred from homology"/>
<protein>
    <recommendedName>
        <fullName evidence="10">CBM6 domain-containing protein</fullName>
    </recommendedName>
</protein>
<dbReference type="OrthoDB" id="9801455at2"/>
<evidence type="ECO:0000313" key="9">
    <source>
        <dbReference type="Proteomes" id="UP000005384"/>
    </source>
</evidence>
<dbReference type="RefSeq" id="WP_006782051.1">
    <property type="nucleotide sequence ID" value="NZ_CP040506.1"/>
</dbReference>
<dbReference type="CDD" id="cd18620">
    <property type="entry name" value="GH43_XylA-like"/>
    <property type="match status" value="1"/>
</dbReference>
<dbReference type="PATRIC" id="fig|742737.3.peg.4044"/>
<evidence type="ECO:0000256" key="4">
    <source>
        <dbReference type="ARBA" id="ARBA00023277"/>
    </source>
</evidence>
<gene>
    <name evidence="8" type="ORF">HMPREF9473_04060</name>
</gene>
<feature type="site" description="Important for catalytic activity, responsible for pKa modulation of the active site Glu and correct orientation of both the proton donor and substrate" evidence="6">
    <location>
        <position position="140"/>
    </location>
</feature>
<evidence type="ECO:0000256" key="6">
    <source>
        <dbReference type="PIRSR" id="PIRSR606710-2"/>
    </source>
</evidence>
<dbReference type="Proteomes" id="UP000005384">
    <property type="component" value="Unassembled WGS sequence"/>
</dbReference>
<dbReference type="PANTHER" id="PTHR43772:SF2">
    <property type="entry name" value="PUTATIVE (AFU_ORTHOLOGUE AFUA_2G04480)-RELATED"/>
    <property type="match status" value="1"/>
</dbReference>
<accession>G5IKN2</accession>
<keyword evidence="4" id="KW-0119">Carbohydrate metabolism</keyword>
<keyword evidence="9" id="KW-1185">Reference proteome</keyword>
<keyword evidence="5 7" id="KW-0326">Glycosidase</keyword>
<dbReference type="Pfam" id="PF04616">
    <property type="entry name" value="Glyco_hydro_43"/>
    <property type="match status" value="1"/>
</dbReference>
<keyword evidence="3 7" id="KW-0378">Hydrolase</keyword>
<dbReference type="GO" id="GO:0045493">
    <property type="term" value="P:xylan catabolic process"/>
    <property type="evidence" value="ECO:0007669"/>
    <property type="project" value="UniProtKB-KW"/>
</dbReference>